<evidence type="ECO:0000313" key="2">
    <source>
        <dbReference type="EMBL" id="PIP61055.1"/>
    </source>
</evidence>
<protein>
    <submittedName>
        <fullName evidence="2">Uncharacterized protein</fullName>
    </submittedName>
</protein>
<comment type="caution">
    <text evidence="2">The sequence shown here is derived from an EMBL/GenBank/DDBJ whole genome shotgun (WGS) entry which is preliminary data.</text>
</comment>
<keyword evidence="1" id="KW-0472">Membrane</keyword>
<sequence>MVTLTQAASYSKKIVIYAVFLTIFVILVVIAIGLVRDYLKARVPEPGIITTNGFGKLSGLVFPQENSRPGILTLQTIQGGVPEASSVARIYKTISNPPGLLASSKAQQFARLQGFNSTPTTKTATEHVFNDSLYPARSLIYNLATGNFDLIYNLEEDNSPVLTSKISADSSQILEEAITLLQSTGKFTPSLESGIQKIAYYKYADNEYSLVQNKLEANLARVNFFSGPIDTMDIKTPNTNQSSVYVTFSGKDNRNQRIIQFHYQLFPVDPGSLQTYPIKPGHVAWEELVSGKGYVVNIGTGNQAQVFVRDAYLAFYDPGEFHEYLQPIYVFTGDRGFEAYVPAIDPMWIE</sequence>
<evidence type="ECO:0000313" key="3">
    <source>
        <dbReference type="Proteomes" id="UP000231246"/>
    </source>
</evidence>
<proteinExistence type="predicted"/>
<organism evidence="2 3">
    <name type="scientific">Candidatus Roizmanbacteria bacterium CG22_combo_CG10-13_8_21_14_all_38_20</name>
    <dbReference type="NCBI Taxonomy" id="1974862"/>
    <lineage>
        <taxon>Bacteria</taxon>
        <taxon>Candidatus Roizmaniibacteriota</taxon>
    </lineage>
</organism>
<reference evidence="2 3" key="1">
    <citation type="submission" date="2017-09" db="EMBL/GenBank/DDBJ databases">
        <title>Depth-based differentiation of microbial function through sediment-hosted aquifers and enrichment of novel symbionts in the deep terrestrial subsurface.</title>
        <authorList>
            <person name="Probst A.J."/>
            <person name="Ladd B."/>
            <person name="Jarett J.K."/>
            <person name="Geller-Mcgrath D.E."/>
            <person name="Sieber C.M."/>
            <person name="Emerson J.B."/>
            <person name="Anantharaman K."/>
            <person name="Thomas B.C."/>
            <person name="Malmstrom R."/>
            <person name="Stieglmeier M."/>
            <person name="Klingl A."/>
            <person name="Woyke T."/>
            <person name="Ryan C.M."/>
            <person name="Banfield J.F."/>
        </authorList>
    </citation>
    <scope>NUCLEOTIDE SEQUENCE [LARGE SCALE GENOMIC DNA]</scope>
    <source>
        <strain evidence="2">CG22_combo_CG10-13_8_21_14_all_38_20</strain>
    </source>
</reference>
<dbReference type="EMBL" id="PCTA01000035">
    <property type="protein sequence ID" value="PIP61055.1"/>
    <property type="molecule type" value="Genomic_DNA"/>
</dbReference>
<keyword evidence="1" id="KW-1133">Transmembrane helix</keyword>
<dbReference type="Proteomes" id="UP000231246">
    <property type="component" value="Unassembled WGS sequence"/>
</dbReference>
<name>A0A2H0BTP1_9BACT</name>
<feature type="transmembrane region" description="Helical" evidence="1">
    <location>
        <begin position="14"/>
        <end position="35"/>
    </location>
</feature>
<evidence type="ECO:0000256" key="1">
    <source>
        <dbReference type="SAM" id="Phobius"/>
    </source>
</evidence>
<dbReference type="AlphaFoldDB" id="A0A2H0BTP1"/>
<keyword evidence="1" id="KW-0812">Transmembrane</keyword>
<gene>
    <name evidence="2" type="ORF">COW99_06055</name>
</gene>
<accession>A0A2H0BTP1</accession>